<evidence type="ECO:0000313" key="16">
    <source>
        <dbReference type="Proteomes" id="UP000295292"/>
    </source>
</evidence>
<evidence type="ECO:0000256" key="10">
    <source>
        <dbReference type="ARBA" id="ARBA00023154"/>
    </source>
</evidence>
<dbReference type="AlphaFoldDB" id="A0A4R6WQ00"/>
<evidence type="ECO:0000256" key="3">
    <source>
        <dbReference type="ARBA" id="ARBA00011738"/>
    </source>
</evidence>
<dbReference type="SUPFAM" id="SSF55347">
    <property type="entry name" value="Glyceraldehyde-3-phosphate dehydrogenase-like, C-terminal domain"/>
    <property type="match status" value="1"/>
</dbReference>
<dbReference type="InterPro" id="IPR010190">
    <property type="entry name" value="Diaminopimelate_DH_Ddh"/>
</dbReference>
<feature type="binding site" evidence="13">
    <location>
        <position position="202"/>
    </location>
    <ligand>
        <name>substrate</name>
    </ligand>
</feature>
<dbReference type="GO" id="GO:0000166">
    <property type="term" value="F:nucleotide binding"/>
    <property type="evidence" value="ECO:0007669"/>
    <property type="project" value="UniProtKB-KW"/>
</dbReference>
<feature type="binding site" evidence="13">
    <location>
        <begin position="40"/>
        <end position="42"/>
    </location>
    <ligand>
        <name>NADP(+)</name>
        <dbReference type="ChEBI" id="CHEBI:58349"/>
    </ligand>
</feature>
<reference evidence="15 16" key="1">
    <citation type="submission" date="2019-03" db="EMBL/GenBank/DDBJ databases">
        <title>Genomic Encyclopedia of Archaeal and Bacterial Type Strains, Phase II (KMG-II): from individual species to whole genera.</title>
        <authorList>
            <person name="Goeker M."/>
        </authorList>
    </citation>
    <scope>NUCLEOTIDE SEQUENCE [LARGE SCALE GENOMIC DNA]</scope>
    <source>
        <strain evidence="15 16">DSM 28353</strain>
    </source>
</reference>
<comment type="pathway">
    <text evidence="1 12">Amino-acid biosynthesis; L-lysine biosynthesis via DAP pathway; DL-2,6-diaminopimelate from (S)-tetrahydrodipicolinate: step 1/1.</text>
</comment>
<dbReference type="NCBIfam" id="TIGR01921">
    <property type="entry name" value="DAP-DH"/>
    <property type="match status" value="1"/>
</dbReference>
<dbReference type="OrthoDB" id="9779394at2"/>
<dbReference type="Pfam" id="PF16654">
    <property type="entry name" value="DAPDH_C"/>
    <property type="match status" value="1"/>
</dbReference>
<dbReference type="SUPFAM" id="SSF51735">
    <property type="entry name" value="NAD(P)-binding Rossmann-fold domains"/>
    <property type="match status" value="1"/>
</dbReference>
<evidence type="ECO:0000256" key="11">
    <source>
        <dbReference type="ARBA" id="ARBA00052023"/>
    </source>
</evidence>
<dbReference type="UniPathway" id="UPA00034">
    <property type="reaction ID" value="UER00026"/>
</dbReference>
<evidence type="ECO:0000256" key="5">
    <source>
        <dbReference type="ARBA" id="ARBA00021654"/>
    </source>
</evidence>
<keyword evidence="16" id="KW-1185">Reference proteome</keyword>
<feature type="binding site" evidence="13">
    <location>
        <begin position="72"/>
        <end position="75"/>
    </location>
    <ligand>
        <name>NADP(+)</name>
        <dbReference type="ChEBI" id="CHEBI:58349"/>
    </ligand>
</feature>
<comment type="subunit">
    <text evidence="3 12">Homodimer.</text>
</comment>
<evidence type="ECO:0000256" key="8">
    <source>
        <dbReference type="ARBA" id="ARBA00022915"/>
    </source>
</evidence>
<keyword evidence="6 12" id="KW-0028">Amino-acid biosynthesis</keyword>
<dbReference type="InterPro" id="IPR032094">
    <property type="entry name" value="Meso-DAP_DH_C"/>
</dbReference>
<dbReference type="EMBL" id="SNYV01000011">
    <property type="protein sequence ID" value="TDQ80241.1"/>
    <property type="molecule type" value="Genomic_DNA"/>
</dbReference>
<feature type="binding site" evidence="13">
    <location>
        <position position="252"/>
    </location>
    <ligand>
        <name>substrate</name>
    </ligand>
</feature>
<dbReference type="Proteomes" id="UP000295292">
    <property type="component" value="Unassembled WGS sequence"/>
</dbReference>
<accession>A0A4R6WQ00</accession>
<comment type="function">
    <text evidence="12">Catalyzes the reversible NADPH-dependent reductive amination of L-2-amino-6-oxopimelate, the acyclic form of L-tetrahydrodipicolinate, to generate the meso compound, D,L-2,6-diaminopimelate.</text>
</comment>
<keyword evidence="8 12" id="KW-0220">Diaminopimelate biosynthesis</keyword>
<feature type="binding site" evidence="13">
    <location>
        <position position="279"/>
    </location>
    <ligand>
        <name>substrate</name>
    </ligand>
</feature>
<feature type="domain" description="Meso-diaminopimelate D-dehydrogenase C-terminal" evidence="14">
    <location>
        <begin position="125"/>
        <end position="278"/>
    </location>
</feature>
<dbReference type="Gene3D" id="3.40.50.720">
    <property type="entry name" value="NAD(P)-binding Rossmann-like Domain"/>
    <property type="match status" value="1"/>
</dbReference>
<evidence type="ECO:0000256" key="2">
    <source>
        <dbReference type="ARBA" id="ARBA00007442"/>
    </source>
</evidence>
<feature type="binding site" evidence="13">
    <location>
        <position position="151"/>
    </location>
    <ligand>
        <name>substrate</name>
    </ligand>
</feature>
<dbReference type="PIRSF" id="PIRSF025648">
    <property type="entry name" value="DDH"/>
    <property type="match status" value="1"/>
</dbReference>
<keyword evidence="7 12" id="KW-0521">NADP</keyword>
<feature type="binding site" evidence="13">
    <location>
        <begin position="124"/>
        <end position="128"/>
    </location>
    <ligand>
        <name>NADP(+)</name>
        <dbReference type="ChEBI" id="CHEBI:58349"/>
    </ligand>
</feature>
<evidence type="ECO:0000256" key="1">
    <source>
        <dbReference type="ARBA" id="ARBA00004896"/>
    </source>
</evidence>
<evidence type="ECO:0000256" key="13">
    <source>
        <dbReference type="PIRSR" id="PIRSR025648-1"/>
    </source>
</evidence>
<keyword evidence="13" id="KW-0547">Nucleotide-binding</keyword>
<organism evidence="15 16">
    <name type="scientific">Sphingobacterium yanglingense</name>
    <dbReference type="NCBI Taxonomy" id="1437280"/>
    <lineage>
        <taxon>Bacteria</taxon>
        <taxon>Pseudomonadati</taxon>
        <taxon>Bacteroidota</taxon>
        <taxon>Sphingobacteriia</taxon>
        <taxon>Sphingobacteriales</taxon>
        <taxon>Sphingobacteriaceae</taxon>
        <taxon>Sphingobacterium</taxon>
    </lineage>
</organism>
<keyword evidence="10 12" id="KW-0457">Lysine biosynthesis</keyword>
<comment type="catalytic activity">
    <reaction evidence="11 12">
        <text>meso-2,6-diaminopimelate + NADP(+) + H2O = (S)-2-amino-6-oxoheptanedioate + NH4(+) + NADPH + H(+)</text>
        <dbReference type="Rhea" id="RHEA:13561"/>
        <dbReference type="ChEBI" id="CHEBI:15377"/>
        <dbReference type="ChEBI" id="CHEBI:15378"/>
        <dbReference type="ChEBI" id="CHEBI:28938"/>
        <dbReference type="ChEBI" id="CHEBI:57783"/>
        <dbReference type="ChEBI" id="CHEBI:57791"/>
        <dbReference type="ChEBI" id="CHEBI:58349"/>
        <dbReference type="ChEBI" id="CHEBI:58556"/>
        <dbReference type="EC" id="1.4.1.16"/>
    </reaction>
</comment>
<dbReference type="RefSeq" id="WP_133583978.1">
    <property type="nucleotide sequence ID" value="NZ_SNYV01000011.1"/>
</dbReference>
<comment type="caution">
    <text evidence="15">The sequence shown here is derived from an EMBL/GenBank/DDBJ whole genome shotgun (WGS) entry which is preliminary data.</text>
</comment>
<dbReference type="GO" id="GO:0009089">
    <property type="term" value="P:lysine biosynthetic process via diaminopimelate"/>
    <property type="evidence" value="ECO:0007669"/>
    <property type="project" value="UniProtKB-UniRule"/>
</dbReference>
<protein>
    <recommendedName>
        <fullName evidence="5 12">Meso-diaminopimelate D-dehydrogenase</fullName>
        <shortName evidence="12">DAPDH</shortName>
        <shortName evidence="12">Meso-DAP dehydrogenase</shortName>
        <ecNumber evidence="4 12">1.4.1.16</ecNumber>
    </recommendedName>
</protein>
<evidence type="ECO:0000256" key="4">
    <source>
        <dbReference type="ARBA" id="ARBA00012080"/>
    </source>
</evidence>
<proteinExistence type="inferred from homology"/>
<sequence>MNNKAKDILRIGIVGYGNLGKGVEKAIKQNPDMELVAVFTRRPPATLSCEGPAVAMDYITDYQDKIDVMILCGGSSTDLPEQVLEVSKLFNTVDSFDTHAKIPEYFDKVNDCTKASNTLSLISTGWDPGLFSLARLIGQSVLPEGEDYTFWGKGLSQGHSDAVRRVAGVKNGVQYTIPIDSALEKVRSGENPILSTAEKHKRVCYLVAEEGADKEAIEKTIKTMPNYFADYDTTVHFISEEELVQNHNTMPHGGIVFRSGVSGSGAKQRIEFSLTLESNPEFTASVLVACARAVGKMAKQGQTGARTVLDIPLSYLSPKSEEELRRTLL</sequence>
<keyword evidence="9 12" id="KW-0560">Oxidoreductase</keyword>
<dbReference type="GO" id="GO:0047850">
    <property type="term" value="F:diaminopimelate dehydrogenase activity"/>
    <property type="evidence" value="ECO:0007669"/>
    <property type="project" value="UniProtKB-UniRule"/>
</dbReference>
<evidence type="ECO:0000256" key="12">
    <source>
        <dbReference type="PIRNR" id="PIRNR025648"/>
    </source>
</evidence>
<dbReference type="EC" id="1.4.1.16" evidence="4 12"/>
<evidence type="ECO:0000256" key="6">
    <source>
        <dbReference type="ARBA" id="ARBA00022605"/>
    </source>
</evidence>
<dbReference type="CDD" id="cd02270">
    <property type="entry name" value="meso-DAPDH_N"/>
    <property type="match status" value="1"/>
</dbReference>
<feature type="binding site" evidence="13">
    <location>
        <begin position="95"/>
        <end position="97"/>
    </location>
    <ligand>
        <name>NADP(+)</name>
        <dbReference type="ChEBI" id="CHEBI:58349"/>
    </ligand>
</feature>
<dbReference type="GO" id="GO:0019877">
    <property type="term" value="P:diaminopimelate biosynthetic process"/>
    <property type="evidence" value="ECO:0007669"/>
    <property type="project" value="UniProtKB-UniRule"/>
</dbReference>
<name>A0A4R6WQ00_9SPHI</name>
<comment type="similarity">
    <text evidence="2 12">Belongs to the diaminopimelate dehydrogenase family.</text>
</comment>
<feature type="binding site" evidence="13">
    <location>
        <begin position="16"/>
        <end position="19"/>
    </location>
    <ligand>
        <name>NADP(+)</name>
        <dbReference type="ChEBI" id="CHEBI:58349"/>
    </ligand>
</feature>
<evidence type="ECO:0000256" key="7">
    <source>
        <dbReference type="ARBA" id="ARBA00022857"/>
    </source>
</evidence>
<dbReference type="InterPro" id="IPR036291">
    <property type="entry name" value="NAD(P)-bd_dom_sf"/>
</dbReference>
<dbReference type="Gene3D" id="3.30.360.10">
    <property type="entry name" value="Dihydrodipicolinate Reductase, domain 2"/>
    <property type="match status" value="1"/>
</dbReference>
<feature type="binding site" evidence="13">
    <location>
        <position position="176"/>
    </location>
    <ligand>
        <name>substrate</name>
    </ligand>
</feature>
<gene>
    <name evidence="15" type="ORF">CLV99_1698</name>
</gene>
<evidence type="ECO:0000313" key="15">
    <source>
        <dbReference type="EMBL" id="TDQ80241.1"/>
    </source>
</evidence>
<evidence type="ECO:0000256" key="9">
    <source>
        <dbReference type="ARBA" id="ARBA00023002"/>
    </source>
</evidence>
<evidence type="ECO:0000259" key="14">
    <source>
        <dbReference type="Pfam" id="PF16654"/>
    </source>
</evidence>